<sequence>MTEEKGAYKAKGSGDDDKNALEWIVFGVSLMMVLCILGYLSYQTYTEKPATPDLVVQYFHDPSAHAPQRYRVVVLNQGGETAEEVQIELSLEKGGEQLEKAELSIAYAPKESKREGWVNFKESPAEADTLMARVVSYKRP</sequence>
<keyword evidence="1" id="KW-0472">Membrane</keyword>
<feature type="transmembrane region" description="Helical" evidence="1">
    <location>
        <begin position="20"/>
        <end position="40"/>
    </location>
</feature>
<dbReference type="RefSeq" id="WP_191183912.1">
    <property type="nucleotide sequence ID" value="NZ_JACXAJ010000004.1"/>
</dbReference>
<protein>
    <recommendedName>
        <fullName evidence="4">TIGR02588 family protein</fullName>
    </recommendedName>
</protein>
<keyword evidence="3" id="KW-1185">Reference proteome</keyword>
<keyword evidence="1" id="KW-1133">Transmembrane helix</keyword>
<evidence type="ECO:0008006" key="4">
    <source>
        <dbReference type="Google" id="ProtNLM"/>
    </source>
</evidence>
<comment type="caution">
    <text evidence="2">The sequence shown here is derived from an EMBL/GenBank/DDBJ whole genome shotgun (WGS) entry which is preliminary data.</text>
</comment>
<dbReference type="Proteomes" id="UP000625551">
    <property type="component" value="Unassembled WGS sequence"/>
</dbReference>
<evidence type="ECO:0000256" key="1">
    <source>
        <dbReference type="SAM" id="Phobius"/>
    </source>
</evidence>
<organism evidence="2 3">
    <name type="scientific">Pontibacter aquaedesilientis</name>
    <dbReference type="NCBI Taxonomy" id="2766980"/>
    <lineage>
        <taxon>Bacteria</taxon>
        <taxon>Pseudomonadati</taxon>
        <taxon>Bacteroidota</taxon>
        <taxon>Cytophagia</taxon>
        <taxon>Cytophagales</taxon>
        <taxon>Hymenobacteraceae</taxon>
        <taxon>Pontibacter</taxon>
    </lineage>
</organism>
<keyword evidence="1" id="KW-0812">Transmembrane</keyword>
<name>A0ABR7XK54_9BACT</name>
<reference evidence="2 3" key="1">
    <citation type="submission" date="2020-09" db="EMBL/GenBank/DDBJ databases">
        <title>Genome sequencing and assembly of Pontibacter sp.</title>
        <authorList>
            <person name="Chhetri G."/>
        </authorList>
    </citation>
    <scope>NUCLEOTIDE SEQUENCE [LARGE SCALE GENOMIC DNA]</scope>
    <source>
        <strain evidence="2 3">JH31</strain>
    </source>
</reference>
<accession>A0ABR7XK54</accession>
<evidence type="ECO:0000313" key="2">
    <source>
        <dbReference type="EMBL" id="MBD1397766.1"/>
    </source>
</evidence>
<dbReference type="EMBL" id="JACXAJ010000004">
    <property type="protein sequence ID" value="MBD1397766.1"/>
    <property type="molecule type" value="Genomic_DNA"/>
</dbReference>
<evidence type="ECO:0000313" key="3">
    <source>
        <dbReference type="Proteomes" id="UP000625551"/>
    </source>
</evidence>
<gene>
    <name evidence="2" type="ORF">H9Q13_11375</name>
</gene>
<proteinExistence type="predicted"/>